<dbReference type="EMBL" id="JBDFQZ010000010">
    <property type="protein sequence ID" value="KAK9681992.1"/>
    <property type="molecule type" value="Genomic_DNA"/>
</dbReference>
<dbReference type="CDD" id="cd09272">
    <property type="entry name" value="RNase_HI_RT_Ty1"/>
    <property type="match status" value="1"/>
</dbReference>
<sequence>MEIPQIVDHNMIDHAEEEQVHREVERVPLRKSIRERRSTIPDDYEVYLQELDYNIGADNDPTTFSQTTNSKESDLWLRATKYEMKESLYCIYLKVSRSKICFLVLYVDDVLLATNNKGLLHEVKQFLLSNFNIMDIGEASYKAYINKVLERYDMKNCSPNVALIVKDGHFSLDQCPRNDIEREQMKNVPYISTVVEVLRRYQGNPDIDHLKAAKKVLRYLQGTEDYMFVFVSRFDTTSHGVWLKSFTFGFESFDSICRPIRMYCDNSAVVFMAKNNKSGSRSKHIDIKYLAVKERVQEKKVIIEHISIDLMIVDPLTKGMQIKNFKDHVV</sequence>
<dbReference type="AlphaFoldDB" id="A0AAW1HY88"/>
<comment type="caution">
    <text evidence="1">The sequence shown here is derived from an EMBL/GenBank/DDBJ whole genome shotgun (WGS) entry which is preliminary data.</text>
</comment>
<protein>
    <recommendedName>
        <fullName evidence="3">Reverse transcriptase Ty1/copia-type domain-containing protein</fullName>
    </recommendedName>
</protein>
<dbReference type="InterPro" id="IPR043502">
    <property type="entry name" value="DNA/RNA_pol_sf"/>
</dbReference>
<dbReference type="PANTHER" id="PTHR11439">
    <property type="entry name" value="GAG-POL-RELATED RETROTRANSPOSON"/>
    <property type="match status" value="1"/>
</dbReference>
<organism evidence="1 2">
    <name type="scientific">Saponaria officinalis</name>
    <name type="common">Common soapwort</name>
    <name type="synonym">Lychnis saponaria</name>
    <dbReference type="NCBI Taxonomy" id="3572"/>
    <lineage>
        <taxon>Eukaryota</taxon>
        <taxon>Viridiplantae</taxon>
        <taxon>Streptophyta</taxon>
        <taxon>Embryophyta</taxon>
        <taxon>Tracheophyta</taxon>
        <taxon>Spermatophyta</taxon>
        <taxon>Magnoliopsida</taxon>
        <taxon>eudicotyledons</taxon>
        <taxon>Gunneridae</taxon>
        <taxon>Pentapetalae</taxon>
        <taxon>Caryophyllales</taxon>
        <taxon>Caryophyllaceae</taxon>
        <taxon>Caryophylleae</taxon>
        <taxon>Saponaria</taxon>
    </lineage>
</organism>
<dbReference type="PANTHER" id="PTHR11439:SF467">
    <property type="entry name" value="INTEGRASE CATALYTIC DOMAIN-CONTAINING PROTEIN"/>
    <property type="match status" value="1"/>
</dbReference>
<evidence type="ECO:0000313" key="2">
    <source>
        <dbReference type="Proteomes" id="UP001443914"/>
    </source>
</evidence>
<reference evidence="1" key="1">
    <citation type="submission" date="2024-03" db="EMBL/GenBank/DDBJ databases">
        <title>WGS assembly of Saponaria officinalis var. Norfolk2.</title>
        <authorList>
            <person name="Jenkins J."/>
            <person name="Shu S."/>
            <person name="Grimwood J."/>
            <person name="Barry K."/>
            <person name="Goodstein D."/>
            <person name="Schmutz J."/>
            <person name="Leebens-Mack J."/>
            <person name="Osbourn A."/>
        </authorList>
    </citation>
    <scope>NUCLEOTIDE SEQUENCE [LARGE SCALE GENOMIC DNA]</scope>
    <source>
        <strain evidence="1">JIC</strain>
    </source>
</reference>
<dbReference type="SUPFAM" id="SSF56672">
    <property type="entry name" value="DNA/RNA polymerases"/>
    <property type="match status" value="1"/>
</dbReference>
<gene>
    <name evidence="1" type="ORF">RND81_10G042200</name>
</gene>
<accession>A0AAW1HY88</accession>
<evidence type="ECO:0000313" key="1">
    <source>
        <dbReference type="EMBL" id="KAK9681992.1"/>
    </source>
</evidence>
<evidence type="ECO:0008006" key="3">
    <source>
        <dbReference type="Google" id="ProtNLM"/>
    </source>
</evidence>
<proteinExistence type="predicted"/>
<keyword evidence="2" id="KW-1185">Reference proteome</keyword>
<name>A0AAW1HY88_SAPOF</name>
<dbReference type="Proteomes" id="UP001443914">
    <property type="component" value="Unassembled WGS sequence"/>
</dbReference>